<keyword evidence="1" id="KW-0732">Signal</keyword>
<comment type="caution">
    <text evidence="2">The sequence shown here is derived from an EMBL/GenBank/DDBJ whole genome shotgun (WGS) entry which is preliminary data.</text>
</comment>
<dbReference type="AlphaFoldDB" id="A0A9X4BJM3"/>
<proteinExistence type="predicted"/>
<protein>
    <submittedName>
        <fullName evidence="2">Uncharacterized protein</fullName>
    </submittedName>
</protein>
<gene>
    <name evidence="2" type="ORF">OD750_007025</name>
</gene>
<evidence type="ECO:0000313" key="3">
    <source>
        <dbReference type="Proteomes" id="UP001139971"/>
    </source>
</evidence>
<dbReference type="EMBL" id="JAOVZO020000008">
    <property type="protein sequence ID" value="MDC8012299.1"/>
    <property type="molecule type" value="Genomic_DNA"/>
</dbReference>
<dbReference type="Proteomes" id="UP001139971">
    <property type="component" value="Unassembled WGS sequence"/>
</dbReference>
<evidence type="ECO:0000313" key="2">
    <source>
        <dbReference type="EMBL" id="MDC8012299.1"/>
    </source>
</evidence>
<organism evidence="2 3">
    <name type="scientific">Tahibacter soli</name>
    <dbReference type="NCBI Taxonomy" id="2983605"/>
    <lineage>
        <taxon>Bacteria</taxon>
        <taxon>Pseudomonadati</taxon>
        <taxon>Pseudomonadota</taxon>
        <taxon>Gammaproteobacteria</taxon>
        <taxon>Lysobacterales</taxon>
        <taxon>Rhodanobacteraceae</taxon>
        <taxon>Tahibacter</taxon>
    </lineage>
</organism>
<feature type="signal peptide" evidence="1">
    <location>
        <begin position="1"/>
        <end position="19"/>
    </location>
</feature>
<feature type="chain" id="PRO_5040932209" evidence="1">
    <location>
        <begin position="20"/>
        <end position="112"/>
    </location>
</feature>
<reference evidence="2" key="1">
    <citation type="submission" date="2023-02" db="EMBL/GenBank/DDBJ databases">
        <title>Tahibacter soli sp. nov. isolated from soil.</title>
        <authorList>
            <person name="Baek J.H."/>
            <person name="Lee J.K."/>
            <person name="Choi D.G."/>
            <person name="Jeon C.O."/>
        </authorList>
    </citation>
    <scope>NUCLEOTIDE SEQUENCE</scope>
    <source>
        <strain evidence="2">BL</strain>
    </source>
</reference>
<accession>A0A9X4BJM3</accession>
<sequence>MKPQVVATVLFAASFFAIGASVERSARAPVAAPRPAAPAPRVAPERIAEIVTLPEVTVRPSKEDVALARATPVAASAAAPGPTRLAANGSPRLAFDMPYYSFGKVLPQVSRE</sequence>
<dbReference type="RefSeq" id="WP_263543792.1">
    <property type="nucleotide sequence ID" value="NZ_JAOVZO020000008.1"/>
</dbReference>
<name>A0A9X4BJM3_9GAMM</name>
<keyword evidence="3" id="KW-1185">Reference proteome</keyword>
<evidence type="ECO:0000256" key="1">
    <source>
        <dbReference type="SAM" id="SignalP"/>
    </source>
</evidence>